<evidence type="ECO:0000256" key="1">
    <source>
        <dbReference type="SAM" id="SignalP"/>
    </source>
</evidence>
<keyword evidence="1" id="KW-0732">Signal</keyword>
<organism evidence="2 3">
    <name type="scientific">Taibaiella soli</name>
    <dbReference type="NCBI Taxonomy" id="1649169"/>
    <lineage>
        <taxon>Bacteria</taxon>
        <taxon>Pseudomonadati</taxon>
        <taxon>Bacteroidota</taxon>
        <taxon>Chitinophagia</taxon>
        <taxon>Chitinophagales</taxon>
        <taxon>Chitinophagaceae</taxon>
        <taxon>Taibaiella</taxon>
    </lineage>
</organism>
<dbReference type="Proteomes" id="UP000248745">
    <property type="component" value="Unassembled WGS sequence"/>
</dbReference>
<dbReference type="EMBL" id="QKTW01000015">
    <property type="protein sequence ID" value="PZF73044.1"/>
    <property type="molecule type" value="Genomic_DNA"/>
</dbReference>
<accession>A0A2W2AYC0</accession>
<dbReference type="PROSITE" id="PS51257">
    <property type="entry name" value="PROKAR_LIPOPROTEIN"/>
    <property type="match status" value="1"/>
</dbReference>
<sequence length="103" mass="11275">MRPKLLLLLLIPMSFTACKKDKDWKSAVVVNTGDITAAGCGFVLKMDDLSEQKPINLPTAYTYDGLAVKVKFHTVNSPVSCNTADGTKNMASIEIDDIKRDLN</sequence>
<comment type="caution">
    <text evidence="2">The sequence shown here is derived from an EMBL/GenBank/DDBJ whole genome shotgun (WGS) entry which is preliminary data.</text>
</comment>
<reference evidence="2 3" key="1">
    <citation type="submission" date="2018-06" db="EMBL/GenBank/DDBJ databases">
        <title>Mucibacter soli gen. nov., sp. nov., a new member of the family Chitinophagaceae producing mucin.</title>
        <authorList>
            <person name="Kim M.-K."/>
            <person name="Park S."/>
            <person name="Kim T.-S."/>
            <person name="Joung Y."/>
            <person name="Han J.-H."/>
            <person name="Kim S.B."/>
        </authorList>
    </citation>
    <scope>NUCLEOTIDE SEQUENCE [LARGE SCALE GENOMIC DNA]</scope>
    <source>
        <strain evidence="2 3">R1-15</strain>
    </source>
</reference>
<feature type="chain" id="PRO_5016013727" evidence="1">
    <location>
        <begin position="20"/>
        <end position="103"/>
    </location>
</feature>
<proteinExistence type="predicted"/>
<evidence type="ECO:0000313" key="3">
    <source>
        <dbReference type="Proteomes" id="UP000248745"/>
    </source>
</evidence>
<dbReference type="AlphaFoldDB" id="A0A2W2AYC0"/>
<dbReference type="OrthoDB" id="674421at2"/>
<feature type="signal peptide" evidence="1">
    <location>
        <begin position="1"/>
        <end position="19"/>
    </location>
</feature>
<gene>
    <name evidence="2" type="ORF">DN068_09225</name>
</gene>
<dbReference type="RefSeq" id="WP_110998622.1">
    <property type="nucleotide sequence ID" value="NZ_QKTW01000015.1"/>
</dbReference>
<name>A0A2W2AYC0_9BACT</name>
<protein>
    <submittedName>
        <fullName evidence="2">Uncharacterized protein</fullName>
    </submittedName>
</protein>
<keyword evidence="3" id="KW-1185">Reference proteome</keyword>
<evidence type="ECO:0000313" key="2">
    <source>
        <dbReference type="EMBL" id="PZF73044.1"/>
    </source>
</evidence>